<keyword evidence="2" id="KW-1185">Reference proteome</keyword>
<accession>A0AA38I8C0</accession>
<reference evidence="1" key="1">
    <citation type="journal article" date="2023" name="G3 (Bethesda)">
        <title>Whole genome assemblies of Zophobas morio and Tenebrio molitor.</title>
        <authorList>
            <person name="Kaur S."/>
            <person name="Stinson S.A."/>
            <person name="diCenzo G.C."/>
        </authorList>
    </citation>
    <scope>NUCLEOTIDE SEQUENCE</scope>
    <source>
        <strain evidence="1">QUZm001</strain>
    </source>
</reference>
<dbReference type="Proteomes" id="UP001168821">
    <property type="component" value="Unassembled WGS sequence"/>
</dbReference>
<protein>
    <submittedName>
        <fullName evidence="1">Uncharacterized protein</fullName>
    </submittedName>
</protein>
<evidence type="ECO:0000313" key="2">
    <source>
        <dbReference type="Proteomes" id="UP001168821"/>
    </source>
</evidence>
<evidence type="ECO:0000313" key="1">
    <source>
        <dbReference type="EMBL" id="KAJ3650734.1"/>
    </source>
</evidence>
<organism evidence="1 2">
    <name type="scientific">Zophobas morio</name>
    <dbReference type="NCBI Taxonomy" id="2755281"/>
    <lineage>
        <taxon>Eukaryota</taxon>
        <taxon>Metazoa</taxon>
        <taxon>Ecdysozoa</taxon>
        <taxon>Arthropoda</taxon>
        <taxon>Hexapoda</taxon>
        <taxon>Insecta</taxon>
        <taxon>Pterygota</taxon>
        <taxon>Neoptera</taxon>
        <taxon>Endopterygota</taxon>
        <taxon>Coleoptera</taxon>
        <taxon>Polyphaga</taxon>
        <taxon>Cucujiformia</taxon>
        <taxon>Tenebrionidae</taxon>
        <taxon>Zophobas</taxon>
    </lineage>
</organism>
<name>A0AA38I8C0_9CUCU</name>
<sequence>MEIVKRLEEHSRLGCHLLEFRIAVPSAASSKAPAEKRPNFITAGLGRFLSSRNSLFVDPRGVIAQRERAFIRRRPRGSPTCGLGRTCRLNSIRFGPI</sequence>
<proteinExistence type="predicted"/>
<dbReference type="EMBL" id="JALNTZ010000005">
    <property type="protein sequence ID" value="KAJ3650734.1"/>
    <property type="molecule type" value="Genomic_DNA"/>
</dbReference>
<dbReference type="AlphaFoldDB" id="A0AA38I8C0"/>
<gene>
    <name evidence="1" type="ORF">Zmor_016816</name>
</gene>
<comment type="caution">
    <text evidence="1">The sequence shown here is derived from an EMBL/GenBank/DDBJ whole genome shotgun (WGS) entry which is preliminary data.</text>
</comment>